<dbReference type="STRING" id="946677.SAMN05444484_101684"/>
<organism evidence="2 3">
    <name type="scientific">Flavobacterium chilense</name>
    <dbReference type="NCBI Taxonomy" id="946677"/>
    <lineage>
        <taxon>Bacteria</taxon>
        <taxon>Pseudomonadati</taxon>
        <taxon>Bacteroidota</taxon>
        <taxon>Flavobacteriia</taxon>
        <taxon>Flavobacteriales</taxon>
        <taxon>Flavobacteriaceae</taxon>
        <taxon>Flavobacterium</taxon>
    </lineage>
</organism>
<reference evidence="3" key="1">
    <citation type="submission" date="2016-11" db="EMBL/GenBank/DDBJ databases">
        <authorList>
            <person name="Varghese N."/>
            <person name="Submissions S."/>
        </authorList>
    </citation>
    <scope>NUCLEOTIDE SEQUENCE [LARGE SCALE GENOMIC DNA]</scope>
    <source>
        <strain evidence="3">DSM 24724</strain>
    </source>
</reference>
<feature type="transmembrane region" description="Helical" evidence="1">
    <location>
        <begin position="29"/>
        <end position="50"/>
    </location>
</feature>
<keyword evidence="1" id="KW-0472">Membrane</keyword>
<keyword evidence="1" id="KW-1133">Transmembrane helix</keyword>
<keyword evidence="1" id="KW-0812">Transmembrane</keyword>
<name>A0A1M6YPS6_9FLAO</name>
<protein>
    <submittedName>
        <fullName evidence="2">Uncharacterized protein</fullName>
    </submittedName>
</protein>
<evidence type="ECO:0000256" key="1">
    <source>
        <dbReference type="SAM" id="Phobius"/>
    </source>
</evidence>
<dbReference type="OrthoDB" id="7060697at2"/>
<feature type="transmembrane region" description="Helical" evidence="1">
    <location>
        <begin position="70"/>
        <end position="89"/>
    </location>
</feature>
<feature type="transmembrane region" description="Helical" evidence="1">
    <location>
        <begin position="101"/>
        <end position="120"/>
    </location>
</feature>
<dbReference type="AlphaFoldDB" id="A0A1M6YPS6"/>
<dbReference type="EMBL" id="FRBT01000001">
    <property type="protein sequence ID" value="SHL20150.1"/>
    <property type="molecule type" value="Genomic_DNA"/>
</dbReference>
<evidence type="ECO:0000313" key="2">
    <source>
        <dbReference type="EMBL" id="SHL20150.1"/>
    </source>
</evidence>
<sequence length="156" mass="17888">MNSELKSHFDEFEKPVIIRRKLLPWWIKTFCWIFMILGVCAISALIGNLFTSNIQLSLYGFSSNYAYSGTGLFIIAIAVFKGFAAYSLWFEKPNAISIGKIDAICGIVICLASMFIHPFTSDDGHFPIRLEILLLIPYYIKLNKIEYEWDNLESLE</sequence>
<gene>
    <name evidence="2" type="ORF">SAMN05444484_101684</name>
</gene>
<keyword evidence="3" id="KW-1185">Reference proteome</keyword>
<dbReference type="RefSeq" id="WP_082815768.1">
    <property type="nucleotide sequence ID" value="NZ_FRBT01000001.1"/>
</dbReference>
<proteinExistence type="predicted"/>
<dbReference type="Proteomes" id="UP000184028">
    <property type="component" value="Unassembled WGS sequence"/>
</dbReference>
<accession>A0A1M6YPS6</accession>
<evidence type="ECO:0000313" key="3">
    <source>
        <dbReference type="Proteomes" id="UP000184028"/>
    </source>
</evidence>